<evidence type="ECO:0000313" key="2">
    <source>
        <dbReference type="Proteomes" id="UP001152795"/>
    </source>
</evidence>
<accession>A0A7D9JFF4</accession>
<comment type="caution">
    <text evidence="1">The sequence shown here is derived from an EMBL/GenBank/DDBJ whole genome shotgun (WGS) entry which is preliminary data.</text>
</comment>
<evidence type="ECO:0000313" key="1">
    <source>
        <dbReference type="EMBL" id="CAB4028696.1"/>
    </source>
</evidence>
<dbReference type="Proteomes" id="UP001152795">
    <property type="component" value="Unassembled WGS sequence"/>
</dbReference>
<reference evidence="1" key="1">
    <citation type="submission" date="2020-04" db="EMBL/GenBank/DDBJ databases">
        <authorList>
            <person name="Alioto T."/>
            <person name="Alioto T."/>
            <person name="Gomez Garrido J."/>
        </authorList>
    </citation>
    <scope>NUCLEOTIDE SEQUENCE</scope>
    <source>
        <strain evidence="1">A484AB</strain>
    </source>
</reference>
<gene>
    <name evidence="1" type="ORF">PACLA_8A044179</name>
</gene>
<sequence>MANVLSYGCFGKAEFLFEVLTDHFEDDSFMFILSHEQEKFRIYIYSDYTYMVDFVSRNFFEEIPWMSGEYRRLRIDEIETFVETFMHFCQFTVKKEYIYFRERKIDHYMLHKFKAYFVDWNIWYAFFSLPYRMIKKDGDGNLFEHVQIAHRDTE</sequence>
<dbReference type="EMBL" id="CACRXK020015656">
    <property type="protein sequence ID" value="CAB4028696.1"/>
    <property type="molecule type" value="Genomic_DNA"/>
</dbReference>
<dbReference type="AlphaFoldDB" id="A0A7D9JFF4"/>
<protein>
    <submittedName>
        <fullName evidence="1">Uncharacterized protein</fullName>
    </submittedName>
</protein>
<proteinExistence type="predicted"/>
<name>A0A7D9JFF4_PARCT</name>
<organism evidence="1 2">
    <name type="scientific">Paramuricea clavata</name>
    <name type="common">Red gorgonian</name>
    <name type="synonym">Violescent sea-whip</name>
    <dbReference type="NCBI Taxonomy" id="317549"/>
    <lineage>
        <taxon>Eukaryota</taxon>
        <taxon>Metazoa</taxon>
        <taxon>Cnidaria</taxon>
        <taxon>Anthozoa</taxon>
        <taxon>Octocorallia</taxon>
        <taxon>Malacalcyonacea</taxon>
        <taxon>Plexauridae</taxon>
        <taxon>Paramuricea</taxon>
    </lineage>
</organism>
<keyword evidence="2" id="KW-1185">Reference proteome</keyword>